<evidence type="ECO:0000313" key="3">
    <source>
        <dbReference type="Proteomes" id="UP000199658"/>
    </source>
</evidence>
<keyword evidence="3" id="KW-1185">Reference proteome</keyword>
<evidence type="ECO:0000259" key="1">
    <source>
        <dbReference type="Pfam" id="PF09994"/>
    </source>
</evidence>
<dbReference type="EMBL" id="FOYO01000001">
    <property type="protein sequence ID" value="SFR56339.1"/>
    <property type="molecule type" value="Genomic_DNA"/>
</dbReference>
<dbReference type="Pfam" id="PF09994">
    <property type="entry name" value="T6SS_Tle1-like_cat"/>
    <property type="match status" value="1"/>
</dbReference>
<organism evidence="2 3">
    <name type="scientific">Litoreibacter janthinus</name>
    <dbReference type="NCBI Taxonomy" id="670154"/>
    <lineage>
        <taxon>Bacteria</taxon>
        <taxon>Pseudomonadati</taxon>
        <taxon>Pseudomonadota</taxon>
        <taxon>Alphaproteobacteria</taxon>
        <taxon>Rhodobacterales</taxon>
        <taxon>Roseobacteraceae</taxon>
        <taxon>Litoreibacter</taxon>
    </lineage>
</organism>
<dbReference type="InterPro" id="IPR018712">
    <property type="entry name" value="Tle1-like_cat"/>
</dbReference>
<evidence type="ECO:0000313" key="2">
    <source>
        <dbReference type="EMBL" id="SFR56339.1"/>
    </source>
</evidence>
<dbReference type="AlphaFoldDB" id="A0A1I6HPG0"/>
<gene>
    <name evidence="2" type="ORF">SAMN04488002_3233</name>
</gene>
<dbReference type="PANTHER" id="PTHR33840:SF1">
    <property type="entry name" value="TLE1 PHOSPHOLIPASE DOMAIN-CONTAINING PROTEIN"/>
    <property type="match status" value="1"/>
</dbReference>
<accession>A0A1I6HPG0</accession>
<name>A0A1I6HPG0_9RHOB</name>
<protein>
    <submittedName>
        <fullName evidence="2">Uncharacterized protein, PA2063/DUF2235 family</fullName>
    </submittedName>
</protein>
<reference evidence="3" key="1">
    <citation type="submission" date="2016-10" db="EMBL/GenBank/DDBJ databases">
        <authorList>
            <person name="Varghese N."/>
            <person name="Submissions S."/>
        </authorList>
    </citation>
    <scope>NUCLEOTIDE SEQUENCE [LARGE SCALE GENOMIC DNA]</scope>
    <source>
        <strain evidence="3">DSM 26921</strain>
    </source>
</reference>
<proteinExistence type="predicted"/>
<dbReference type="STRING" id="670154.SAMN04488002_3233"/>
<dbReference type="Proteomes" id="UP000199658">
    <property type="component" value="Unassembled WGS sequence"/>
</dbReference>
<feature type="domain" description="T6SS Phospholipase effector Tle1-like catalytic" evidence="1">
    <location>
        <begin position="45"/>
        <end position="295"/>
    </location>
</feature>
<dbReference type="PANTHER" id="PTHR33840">
    <property type="match status" value="1"/>
</dbReference>
<sequence length="372" mass="42358">MRWYKGMERLGGYVRPMSDRLKSLVGFGPEPRSLHPKATRGPVTHVIILDGTMSTLERGFETHAGMTFRLLSEMSPNKAVSLKYEAGIQWQGLRRAIDVMVGVGINSQIRRAYGFIASRYRPGDRIFLFGYSRGAYAVRSLAGVIDQVGLLRADCATERNVRQAYRHYRMAPTSTACKAFHQEFCHEEANIEMIGIWDTVRALGFRAPFLWRFSPVEHQFHNHTLGCSVKHGYHALALNETRRVFEPVLWESRDGYKGVLEQVWFKGAHGDVGGHLMGYDKARPLANISLVWMLEKAEMCGLPLPDKWRTRFPRDIDAPSVGTWRQWGKLFWQRRARVVGRDPSERLHESVINGPQAFVPATKSQMKAVSRG</sequence>